<dbReference type="KEGG" id="uli:ETAA1_16690"/>
<name>A0A517XQF4_9BACT</name>
<accession>A0A517XQF4</accession>
<dbReference type="InterPro" id="IPR014338">
    <property type="entry name" value="CHP02996_rpt-companion-dom"/>
</dbReference>
<dbReference type="NCBIfam" id="TIGR02996">
    <property type="entry name" value="rpt_mate_G_obs"/>
    <property type="match status" value="1"/>
</dbReference>
<evidence type="ECO:0000313" key="1">
    <source>
        <dbReference type="EMBL" id="QDU19733.1"/>
    </source>
</evidence>
<dbReference type="AlphaFoldDB" id="A0A517XQF4"/>
<keyword evidence="2" id="KW-1185">Reference proteome</keyword>
<gene>
    <name evidence="1" type="ORF">ETAA1_16690</name>
</gene>
<dbReference type="EMBL" id="CP036273">
    <property type="protein sequence ID" value="QDU19733.1"/>
    <property type="molecule type" value="Genomic_DNA"/>
</dbReference>
<dbReference type="Proteomes" id="UP000319576">
    <property type="component" value="Chromosome"/>
</dbReference>
<protein>
    <submittedName>
        <fullName evidence="1">Uncharacterized protein</fullName>
    </submittedName>
</protein>
<sequence length="158" mass="17194">MSDLDALVAAALGRPGDETPRLVLADWLDDHDHPDRALVLRLPGWWAVVPTVVARGLYRYPTTPRARYLVWQPDAVRRPELLPHARDPACVVATVRRGAARRAGVVCHCGAAGGMLEFTGGAWHCTAVCPPSEDCRAVWEADRRAYLAAAADRLLPGV</sequence>
<organism evidence="1 2">
    <name type="scientific">Urbifossiella limnaea</name>
    <dbReference type="NCBI Taxonomy" id="2528023"/>
    <lineage>
        <taxon>Bacteria</taxon>
        <taxon>Pseudomonadati</taxon>
        <taxon>Planctomycetota</taxon>
        <taxon>Planctomycetia</taxon>
        <taxon>Gemmatales</taxon>
        <taxon>Gemmataceae</taxon>
        <taxon>Urbifossiella</taxon>
    </lineage>
</organism>
<proteinExistence type="predicted"/>
<evidence type="ECO:0000313" key="2">
    <source>
        <dbReference type="Proteomes" id="UP000319576"/>
    </source>
</evidence>
<reference evidence="1 2" key="1">
    <citation type="submission" date="2019-02" db="EMBL/GenBank/DDBJ databases">
        <title>Deep-cultivation of Planctomycetes and their phenomic and genomic characterization uncovers novel biology.</title>
        <authorList>
            <person name="Wiegand S."/>
            <person name="Jogler M."/>
            <person name="Boedeker C."/>
            <person name="Pinto D."/>
            <person name="Vollmers J."/>
            <person name="Rivas-Marin E."/>
            <person name="Kohn T."/>
            <person name="Peeters S.H."/>
            <person name="Heuer A."/>
            <person name="Rast P."/>
            <person name="Oberbeckmann S."/>
            <person name="Bunk B."/>
            <person name="Jeske O."/>
            <person name="Meyerdierks A."/>
            <person name="Storesund J.E."/>
            <person name="Kallscheuer N."/>
            <person name="Luecker S."/>
            <person name="Lage O.M."/>
            <person name="Pohl T."/>
            <person name="Merkel B.J."/>
            <person name="Hornburger P."/>
            <person name="Mueller R.-W."/>
            <person name="Bruemmer F."/>
            <person name="Labrenz M."/>
            <person name="Spormann A.M."/>
            <person name="Op den Camp H."/>
            <person name="Overmann J."/>
            <person name="Amann R."/>
            <person name="Jetten M.S.M."/>
            <person name="Mascher T."/>
            <person name="Medema M.H."/>
            <person name="Devos D.P."/>
            <person name="Kaster A.-K."/>
            <person name="Ovreas L."/>
            <person name="Rohde M."/>
            <person name="Galperin M.Y."/>
            <person name="Jogler C."/>
        </authorList>
    </citation>
    <scope>NUCLEOTIDE SEQUENCE [LARGE SCALE GENOMIC DNA]</scope>
    <source>
        <strain evidence="1 2">ETA_A1</strain>
    </source>
</reference>
<dbReference type="RefSeq" id="WP_202920747.1">
    <property type="nucleotide sequence ID" value="NZ_CP036273.1"/>
</dbReference>